<sequence length="584" mass="64974">MSSRLRVGISGLILLFGAVSATLLTSEFHPAQGATEDQQTFAANDMQQLVNSYCLACHNNTLATADFSLQNVDFAKPALHADALERVVKKLRAHMMPPAGMPRPEFETYQLMTDWLERELDNAWAANPNPGRVTPLHRMNRYEYNNTINALLGLDVDVMNSLPGDPTADGSFDNMAASLPFSTAHMERYMSVARQVTRLATGLPPLGPTTTTYEVPLFMKQNQRQSNDMPFGSRGGVSVNHNFPASGEYQFRVHLERNYQDYIKGLGWPQQLEIRLNGRLLERFTIGGEAPGTPAPLSFSGTGEPGTIDWEQYMLTEAGEGLEVRLPVEAGPAQISVSYIRQLIEPESIPQPVQGGRLYANDEAYLDYQKIYALEVSGPFQASQPVFSQANSNESPSQQKIFSCHPDRGAEELSCATEILSTLARRAYRRPAGDQDLDLLLGFYSQGRETGGDFNSGIQFALEFMLSDPDFLIRSYSDPADSATGETFPLSDLELASRLAFFLWSTAPDEQLLNLAEQNQLSNPEVLEQQVRRMLADTRGVTTLVEDFAAQWLNLRRLDEVQVNTVVFPNYDLSLIEGFRQETQ</sequence>
<organism evidence="4 5">
    <name type="scientific">SAR86 cluster bacterium</name>
    <dbReference type="NCBI Taxonomy" id="2030880"/>
    <lineage>
        <taxon>Bacteria</taxon>
        <taxon>Pseudomonadati</taxon>
        <taxon>Pseudomonadota</taxon>
        <taxon>Gammaproteobacteria</taxon>
        <taxon>SAR86 cluster</taxon>
    </lineage>
</organism>
<dbReference type="InterPro" id="IPR013043">
    <property type="entry name" value="DUF1595"/>
</dbReference>
<evidence type="ECO:0000313" key="4">
    <source>
        <dbReference type="EMBL" id="PCI75007.1"/>
    </source>
</evidence>
<dbReference type="InterPro" id="IPR013042">
    <property type="entry name" value="DUF1592"/>
</dbReference>
<evidence type="ECO:0000259" key="1">
    <source>
        <dbReference type="Pfam" id="PF07626"/>
    </source>
</evidence>
<evidence type="ECO:0000259" key="3">
    <source>
        <dbReference type="Pfam" id="PF07637"/>
    </source>
</evidence>
<feature type="domain" description="DUF1595" evidence="3">
    <location>
        <begin position="415"/>
        <end position="474"/>
    </location>
</feature>
<accession>A0A2A4WYW7</accession>
<dbReference type="Pfam" id="PF07631">
    <property type="entry name" value="PSD4"/>
    <property type="match status" value="1"/>
</dbReference>
<protein>
    <recommendedName>
        <fullName evidence="6">DUF1592 domain-containing protein</fullName>
    </recommendedName>
</protein>
<evidence type="ECO:0000259" key="2">
    <source>
        <dbReference type="Pfam" id="PF07631"/>
    </source>
</evidence>
<proteinExistence type="predicted"/>
<feature type="domain" description="DUF1592" evidence="2">
    <location>
        <begin position="490"/>
        <end position="584"/>
    </location>
</feature>
<dbReference type="Pfam" id="PF07637">
    <property type="entry name" value="PSD5"/>
    <property type="match status" value="1"/>
</dbReference>
<name>A0A2A4WYW7_9GAMM</name>
<reference evidence="5" key="1">
    <citation type="submission" date="2017-08" db="EMBL/GenBank/DDBJ databases">
        <title>A dynamic microbial community with high functional redundancy inhabits the cold, oxic subseafloor aquifer.</title>
        <authorList>
            <person name="Tully B.J."/>
            <person name="Wheat C.G."/>
            <person name="Glazer B.T."/>
            <person name="Huber J.A."/>
        </authorList>
    </citation>
    <scope>NUCLEOTIDE SEQUENCE [LARGE SCALE GENOMIC DNA]</scope>
</reference>
<gene>
    <name evidence="4" type="ORF">COB20_13830</name>
</gene>
<evidence type="ECO:0008006" key="6">
    <source>
        <dbReference type="Google" id="ProtNLM"/>
    </source>
</evidence>
<dbReference type="InterPro" id="IPR013036">
    <property type="entry name" value="DUF1587"/>
</dbReference>
<dbReference type="AlphaFoldDB" id="A0A2A4WYW7"/>
<dbReference type="Pfam" id="PF07626">
    <property type="entry name" value="PSD3"/>
    <property type="match status" value="1"/>
</dbReference>
<feature type="non-terminal residue" evidence="4">
    <location>
        <position position="584"/>
    </location>
</feature>
<dbReference type="EMBL" id="NVUL01000085">
    <property type="protein sequence ID" value="PCI75007.1"/>
    <property type="molecule type" value="Genomic_DNA"/>
</dbReference>
<feature type="domain" description="DUF1587" evidence="1">
    <location>
        <begin position="138"/>
        <end position="200"/>
    </location>
</feature>
<dbReference type="Proteomes" id="UP000218767">
    <property type="component" value="Unassembled WGS sequence"/>
</dbReference>
<evidence type="ECO:0000313" key="5">
    <source>
        <dbReference type="Proteomes" id="UP000218767"/>
    </source>
</evidence>
<comment type="caution">
    <text evidence="4">The sequence shown here is derived from an EMBL/GenBank/DDBJ whole genome shotgun (WGS) entry which is preliminary data.</text>
</comment>